<organism evidence="2 3">
    <name type="scientific">Paenibacillus xanthanilyticus</name>
    <dbReference type="NCBI Taxonomy" id="1783531"/>
    <lineage>
        <taxon>Bacteria</taxon>
        <taxon>Bacillati</taxon>
        <taxon>Bacillota</taxon>
        <taxon>Bacilli</taxon>
        <taxon>Bacillales</taxon>
        <taxon>Paenibacillaceae</taxon>
        <taxon>Paenibacillus</taxon>
    </lineage>
</organism>
<accession>A0ABV8K1Y3</accession>
<dbReference type="EMBL" id="JBHSAM010000020">
    <property type="protein sequence ID" value="MFC4099785.1"/>
    <property type="molecule type" value="Genomic_DNA"/>
</dbReference>
<dbReference type="Proteomes" id="UP001595715">
    <property type="component" value="Unassembled WGS sequence"/>
</dbReference>
<protein>
    <submittedName>
        <fullName evidence="2">Alpha/beta fold hydrolase</fullName>
    </submittedName>
</protein>
<comment type="caution">
    <text evidence="2">The sequence shown here is derived from an EMBL/GenBank/DDBJ whole genome shotgun (WGS) entry which is preliminary data.</text>
</comment>
<dbReference type="InterPro" id="IPR029058">
    <property type="entry name" value="AB_hydrolase_fold"/>
</dbReference>
<dbReference type="InterPro" id="IPR050266">
    <property type="entry name" value="AB_hydrolase_sf"/>
</dbReference>
<gene>
    <name evidence="2" type="ORF">ACFOZ8_08955</name>
</gene>
<evidence type="ECO:0000313" key="2">
    <source>
        <dbReference type="EMBL" id="MFC4099785.1"/>
    </source>
</evidence>
<keyword evidence="2" id="KW-0378">Hydrolase</keyword>
<dbReference type="GO" id="GO:0016787">
    <property type="term" value="F:hydrolase activity"/>
    <property type="evidence" value="ECO:0007669"/>
    <property type="project" value="UniProtKB-KW"/>
</dbReference>
<dbReference type="PANTHER" id="PTHR43798:SF5">
    <property type="entry name" value="MONOACYLGLYCEROL LIPASE ABHD6"/>
    <property type="match status" value="1"/>
</dbReference>
<proteinExistence type="predicted"/>
<keyword evidence="3" id="KW-1185">Reference proteome</keyword>
<dbReference type="InterPro" id="IPR000073">
    <property type="entry name" value="AB_hydrolase_1"/>
</dbReference>
<dbReference type="SUPFAM" id="SSF53474">
    <property type="entry name" value="alpha/beta-Hydrolases"/>
    <property type="match status" value="1"/>
</dbReference>
<feature type="domain" description="AB hydrolase-1" evidence="1">
    <location>
        <begin position="28"/>
        <end position="240"/>
    </location>
</feature>
<evidence type="ECO:0000259" key="1">
    <source>
        <dbReference type="Pfam" id="PF12697"/>
    </source>
</evidence>
<dbReference type="Pfam" id="PF12697">
    <property type="entry name" value="Abhydrolase_6"/>
    <property type="match status" value="1"/>
</dbReference>
<reference evidence="3" key="1">
    <citation type="journal article" date="2019" name="Int. J. Syst. Evol. Microbiol.">
        <title>The Global Catalogue of Microorganisms (GCM) 10K type strain sequencing project: providing services to taxonomists for standard genome sequencing and annotation.</title>
        <authorList>
            <consortium name="The Broad Institute Genomics Platform"/>
            <consortium name="The Broad Institute Genome Sequencing Center for Infectious Disease"/>
            <person name="Wu L."/>
            <person name="Ma J."/>
        </authorList>
    </citation>
    <scope>NUCLEOTIDE SEQUENCE [LARGE SCALE GENOMIC DNA]</scope>
    <source>
        <strain evidence="3">IBRC-M 10987</strain>
    </source>
</reference>
<dbReference type="Gene3D" id="3.40.50.1820">
    <property type="entry name" value="alpha/beta hydrolase"/>
    <property type="match status" value="1"/>
</dbReference>
<dbReference type="PANTHER" id="PTHR43798">
    <property type="entry name" value="MONOACYLGLYCEROL LIPASE"/>
    <property type="match status" value="1"/>
</dbReference>
<evidence type="ECO:0000313" key="3">
    <source>
        <dbReference type="Proteomes" id="UP001595715"/>
    </source>
</evidence>
<sequence>MKPIVKSKLQTSAGTIEYALSGEGSPAVILINGGSGPIEGWMRTFHEMAGQTRTLAYNRLGVGGSAKPDRPQDGQTIVSTLRELLQKLGISPPYVLVGHSLGGLYANLFARLHPEEIVGVVLLEASHPEDLVINQTQGAVVKGLNRVLGMFDRFFPERQWSETHFVDETAKQIAAAGPFPDVPLIVLSGGKRPPMMPEAAYAIRQRNQLDYARMNSHGQQRIAFGSGHFPQMTEPEAVRKAVADCVEAARDRSRTPH</sequence>
<name>A0ABV8K1Y3_9BACL</name>
<dbReference type="RefSeq" id="WP_377718465.1">
    <property type="nucleotide sequence ID" value="NZ_JBHSAM010000020.1"/>
</dbReference>